<name>A0A0A8YR19_ARUDO</name>
<dbReference type="AlphaFoldDB" id="A0A0A8YR19"/>
<reference evidence="1" key="2">
    <citation type="journal article" date="2015" name="Data Brief">
        <title>Shoot transcriptome of the giant reed, Arundo donax.</title>
        <authorList>
            <person name="Barrero R.A."/>
            <person name="Guerrero F.D."/>
            <person name="Moolhuijzen P."/>
            <person name="Goolsby J.A."/>
            <person name="Tidwell J."/>
            <person name="Bellgard S.E."/>
            <person name="Bellgard M.I."/>
        </authorList>
    </citation>
    <scope>NUCLEOTIDE SEQUENCE</scope>
    <source>
        <tissue evidence="1">Shoot tissue taken approximately 20 cm above the soil surface</tissue>
    </source>
</reference>
<accession>A0A0A8YR19</accession>
<proteinExistence type="predicted"/>
<sequence length="30" mass="3220">MTWGSPAHLFMISCADTGKLSPCKSSFTSK</sequence>
<evidence type="ECO:0000313" key="1">
    <source>
        <dbReference type="EMBL" id="JAD24837.1"/>
    </source>
</evidence>
<organism evidence="1">
    <name type="scientific">Arundo donax</name>
    <name type="common">Giant reed</name>
    <name type="synonym">Donax arundinaceus</name>
    <dbReference type="NCBI Taxonomy" id="35708"/>
    <lineage>
        <taxon>Eukaryota</taxon>
        <taxon>Viridiplantae</taxon>
        <taxon>Streptophyta</taxon>
        <taxon>Embryophyta</taxon>
        <taxon>Tracheophyta</taxon>
        <taxon>Spermatophyta</taxon>
        <taxon>Magnoliopsida</taxon>
        <taxon>Liliopsida</taxon>
        <taxon>Poales</taxon>
        <taxon>Poaceae</taxon>
        <taxon>PACMAD clade</taxon>
        <taxon>Arundinoideae</taxon>
        <taxon>Arundineae</taxon>
        <taxon>Arundo</taxon>
    </lineage>
</organism>
<dbReference type="EMBL" id="GBRH01273058">
    <property type="protein sequence ID" value="JAD24837.1"/>
    <property type="molecule type" value="Transcribed_RNA"/>
</dbReference>
<protein>
    <submittedName>
        <fullName evidence="1">Uncharacterized protein</fullName>
    </submittedName>
</protein>
<reference evidence="1" key="1">
    <citation type="submission" date="2014-09" db="EMBL/GenBank/DDBJ databases">
        <authorList>
            <person name="Magalhaes I.L.F."/>
            <person name="Oliveira U."/>
            <person name="Santos F.R."/>
            <person name="Vidigal T.H.D.A."/>
            <person name="Brescovit A.D."/>
            <person name="Santos A.J."/>
        </authorList>
    </citation>
    <scope>NUCLEOTIDE SEQUENCE</scope>
    <source>
        <tissue evidence="1">Shoot tissue taken approximately 20 cm above the soil surface</tissue>
    </source>
</reference>